<proteinExistence type="predicted"/>
<evidence type="ECO:0000313" key="1">
    <source>
        <dbReference type="EMBL" id="MFB9757648.1"/>
    </source>
</evidence>
<comment type="caution">
    <text evidence="1">The sequence shown here is derived from an EMBL/GenBank/DDBJ whole genome shotgun (WGS) entry which is preliminary data.</text>
</comment>
<organism evidence="1 2">
    <name type="scientific">Ectobacillus funiculus</name>
    <dbReference type="NCBI Taxonomy" id="137993"/>
    <lineage>
        <taxon>Bacteria</taxon>
        <taxon>Bacillati</taxon>
        <taxon>Bacillota</taxon>
        <taxon>Bacilli</taxon>
        <taxon>Bacillales</taxon>
        <taxon>Bacillaceae</taxon>
        <taxon>Ectobacillus</taxon>
    </lineage>
</organism>
<dbReference type="Pfam" id="PF10782">
    <property type="entry name" value="zf-C2HCIx2C"/>
    <property type="match status" value="1"/>
</dbReference>
<reference evidence="1 2" key="1">
    <citation type="submission" date="2024-09" db="EMBL/GenBank/DDBJ databases">
        <authorList>
            <person name="Sun Q."/>
            <person name="Mori K."/>
        </authorList>
    </citation>
    <scope>NUCLEOTIDE SEQUENCE [LARGE SCALE GENOMIC DNA]</scope>
    <source>
        <strain evidence="1 2">JCM 11201</strain>
    </source>
</reference>
<name>A0ABV5WB12_9BACI</name>
<keyword evidence="2" id="KW-1185">Reference proteome</keyword>
<dbReference type="Proteomes" id="UP001589609">
    <property type="component" value="Unassembled WGS sequence"/>
</dbReference>
<gene>
    <name evidence="1" type="ORF">ACFFMS_03710</name>
</gene>
<dbReference type="RefSeq" id="WP_246040234.1">
    <property type="nucleotide sequence ID" value="NZ_JAPCYI010000001.1"/>
</dbReference>
<keyword evidence="1" id="KW-0479">Metal-binding</keyword>
<keyword evidence="1" id="KW-0862">Zinc</keyword>
<keyword evidence="1" id="KW-0863">Zinc-finger</keyword>
<accession>A0ABV5WB12</accession>
<dbReference type="EMBL" id="JBHMAF010000017">
    <property type="protein sequence ID" value="MFB9757648.1"/>
    <property type="molecule type" value="Genomic_DNA"/>
</dbReference>
<protein>
    <submittedName>
        <fullName evidence="1">Zinc-finger domain-containing protein</fullName>
    </submittedName>
</protein>
<evidence type="ECO:0000313" key="2">
    <source>
        <dbReference type="Proteomes" id="UP001589609"/>
    </source>
</evidence>
<sequence>MSKSLNRKQWIGEVHQLLDTYCDGCFLNSHFRKENGPRYAQSFCIKHCTVGEKLKDYGKKLS</sequence>
<dbReference type="InterPro" id="IPR019718">
    <property type="entry name" value="DUF2602"/>
</dbReference>
<dbReference type="GO" id="GO:0008270">
    <property type="term" value="F:zinc ion binding"/>
    <property type="evidence" value="ECO:0007669"/>
    <property type="project" value="UniProtKB-KW"/>
</dbReference>